<dbReference type="AlphaFoldDB" id="A0A330L2E4"/>
<evidence type="ECO:0000256" key="4">
    <source>
        <dbReference type="SAM" id="MobiDB-lite"/>
    </source>
</evidence>
<dbReference type="Pfam" id="PF03865">
    <property type="entry name" value="ShlB"/>
    <property type="match status" value="1"/>
</dbReference>
<dbReference type="GO" id="GO:0098046">
    <property type="term" value="C:type V protein secretion system complex"/>
    <property type="evidence" value="ECO:0007669"/>
    <property type="project" value="TreeGrafter"/>
</dbReference>
<organism evidence="7 8">
    <name type="scientific">Nitrospira lenta</name>
    <dbReference type="NCBI Taxonomy" id="1436998"/>
    <lineage>
        <taxon>Bacteria</taxon>
        <taxon>Pseudomonadati</taxon>
        <taxon>Nitrospirota</taxon>
        <taxon>Nitrospiria</taxon>
        <taxon>Nitrospirales</taxon>
        <taxon>Nitrospiraceae</taxon>
        <taxon>Nitrospira</taxon>
    </lineage>
</organism>
<dbReference type="OrthoDB" id="572300at2"/>
<feature type="region of interest" description="Disordered" evidence="4">
    <location>
        <begin position="91"/>
        <end position="131"/>
    </location>
</feature>
<gene>
    <name evidence="7" type="ORF">NITLEN_10108</name>
</gene>
<keyword evidence="3" id="KW-0998">Cell outer membrane</keyword>
<sequence>MPTWRYSYCYVLRTSTVFIIKVLSNFSDSNYDCLVASTRLGCQAQVCIREATVIALSGTYRVALLMSLALTTVGHVSPYVSLTLAQTVPDAGGLQQRRQQERDQERLEQLPSQTPSNTPARPLQEPAPPSATVRVSAYRFEGNTRLTAEELQAAVAPYIDRQMDLPLLREAAAAVADRYRNAGWVVQTYLPQQDITDGMVLIAIVEATLGQVSLDDPPPTRVEPEYVVGLIDRQLQPGQHLNSHALDRGLLLADDLPGVQVSGALEAGTEPSTTNVRVRTADEPIVHGDLSIDNSSPRATGSIQGLASLRLQSPFHRGDLITVNTMWSEGSQYGRVAYTLPLGRDGWRIGVNGSWLAYRLVTSEFAALDVKGNAYSLGVEASYPLVRTRDYNLYWKMTYDHRHFDNDAAHIRQSDYRINEGSAGLAGNWYENILGMPGATFGSLTLVQGYVDQGTRQLGENPHVEGTFTKLTWYAAHEQRVHPWVSLYGSFLGQKAFSAMDSAERLYIGGPQTVRAYPVYEAGGSTGWVTTGEVRGYLPWGFGLTGFFDAGHVSNQSSIGHSYTLKGGGVTLSWRSPLGLVVQGTWAHRLGDNPNPTAAGKDQDGSLDLNRFWFSASYLF</sequence>
<dbReference type="InParanoid" id="A0A330L2E4"/>
<dbReference type="Gene3D" id="3.10.20.310">
    <property type="entry name" value="membrane protein fhac"/>
    <property type="match status" value="1"/>
</dbReference>
<dbReference type="Pfam" id="PF08479">
    <property type="entry name" value="POTRA_2"/>
    <property type="match status" value="1"/>
</dbReference>
<dbReference type="EMBL" id="OUNR01000001">
    <property type="protein sequence ID" value="SPP63022.1"/>
    <property type="molecule type" value="Genomic_DNA"/>
</dbReference>
<dbReference type="PANTHER" id="PTHR34597:SF1">
    <property type="entry name" value="HEME_HEMOPEXIN TRANSPORTER PROTEIN HUXB"/>
    <property type="match status" value="1"/>
</dbReference>
<keyword evidence="1" id="KW-1134">Transmembrane beta strand</keyword>
<dbReference type="InterPro" id="IPR013686">
    <property type="entry name" value="Polypept-transport_assoc_ShlB"/>
</dbReference>
<dbReference type="GO" id="GO:0046819">
    <property type="term" value="P:protein secretion by the type V secretion system"/>
    <property type="evidence" value="ECO:0007669"/>
    <property type="project" value="TreeGrafter"/>
</dbReference>
<feature type="compositionally biased region" description="Basic and acidic residues" evidence="4">
    <location>
        <begin position="98"/>
        <end position="108"/>
    </location>
</feature>
<protein>
    <submittedName>
        <fullName evidence="7">Polypeptide-transport-associated domain-containing protein</fullName>
    </submittedName>
</protein>
<keyword evidence="2" id="KW-0812">Transmembrane</keyword>
<dbReference type="InterPro" id="IPR005565">
    <property type="entry name" value="Hemolysn_activator_HlyB_C"/>
</dbReference>
<evidence type="ECO:0000259" key="5">
    <source>
        <dbReference type="Pfam" id="PF03865"/>
    </source>
</evidence>
<dbReference type="GO" id="GO:0008320">
    <property type="term" value="F:protein transmembrane transporter activity"/>
    <property type="evidence" value="ECO:0007669"/>
    <property type="project" value="TreeGrafter"/>
</dbReference>
<evidence type="ECO:0000256" key="1">
    <source>
        <dbReference type="ARBA" id="ARBA00022452"/>
    </source>
</evidence>
<feature type="domain" description="Haemolysin activator HlyB C-terminal" evidence="5">
    <location>
        <begin position="274"/>
        <end position="570"/>
    </location>
</feature>
<feature type="domain" description="Polypeptide-transport-associated ShlB-type" evidence="6">
    <location>
        <begin position="134"/>
        <end position="206"/>
    </location>
</feature>
<dbReference type="PANTHER" id="PTHR34597">
    <property type="entry name" value="SLR1661 PROTEIN"/>
    <property type="match status" value="1"/>
</dbReference>
<keyword evidence="1" id="KW-0472">Membrane</keyword>
<dbReference type="Gene3D" id="2.40.160.50">
    <property type="entry name" value="membrane protein fhac: a member of the omp85/tpsb transporter family"/>
    <property type="match status" value="1"/>
</dbReference>
<name>A0A330L2E4_9BACT</name>
<proteinExistence type="predicted"/>
<dbReference type="Proteomes" id="UP000248168">
    <property type="component" value="Unassembled WGS sequence"/>
</dbReference>
<dbReference type="InterPro" id="IPR051544">
    <property type="entry name" value="TPS_OM_transporter"/>
</dbReference>
<reference evidence="8" key="1">
    <citation type="submission" date="2018-04" db="EMBL/GenBank/DDBJ databases">
        <authorList>
            <person name="Lucker S."/>
            <person name="Sakoula D."/>
        </authorList>
    </citation>
    <scope>NUCLEOTIDE SEQUENCE [LARGE SCALE GENOMIC DNA]</scope>
</reference>
<accession>A0A330L2E4</accession>
<evidence type="ECO:0000313" key="8">
    <source>
        <dbReference type="Proteomes" id="UP000248168"/>
    </source>
</evidence>
<evidence type="ECO:0000256" key="3">
    <source>
        <dbReference type="ARBA" id="ARBA00023237"/>
    </source>
</evidence>
<evidence type="ECO:0000313" key="7">
    <source>
        <dbReference type="EMBL" id="SPP63022.1"/>
    </source>
</evidence>
<evidence type="ECO:0000259" key="6">
    <source>
        <dbReference type="Pfam" id="PF08479"/>
    </source>
</evidence>
<evidence type="ECO:0000256" key="2">
    <source>
        <dbReference type="ARBA" id="ARBA00022692"/>
    </source>
</evidence>
<keyword evidence="8" id="KW-1185">Reference proteome</keyword>